<dbReference type="RefSeq" id="WP_170130956.1">
    <property type="nucleotide sequence ID" value="NZ_QJSX01000005.1"/>
</dbReference>
<organism evidence="2 3">
    <name type="scientific">Deinococcus yavapaiensis KR-236</name>
    <dbReference type="NCBI Taxonomy" id="694435"/>
    <lineage>
        <taxon>Bacteria</taxon>
        <taxon>Thermotogati</taxon>
        <taxon>Deinococcota</taxon>
        <taxon>Deinococci</taxon>
        <taxon>Deinococcales</taxon>
        <taxon>Deinococcaceae</taxon>
        <taxon>Deinococcus</taxon>
    </lineage>
</organism>
<feature type="domain" description="Aminoglycoside phosphotransferase" evidence="1">
    <location>
        <begin position="38"/>
        <end position="232"/>
    </location>
</feature>
<reference evidence="2 3" key="1">
    <citation type="submission" date="2018-06" db="EMBL/GenBank/DDBJ databases">
        <title>Genomic Encyclopedia of Type Strains, Phase IV (KMG-IV): sequencing the most valuable type-strain genomes for metagenomic binning, comparative biology and taxonomic classification.</title>
        <authorList>
            <person name="Goeker M."/>
        </authorList>
    </citation>
    <scope>NUCLEOTIDE SEQUENCE [LARGE SCALE GENOMIC DNA]</scope>
    <source>
        <strain evidence="2 3">DSM 18048</strain>
    </source>
</reference>
<dbReference type="InterPro" id="IPR002575">
    <property type="entry name" value="Aminoglycoside_PTrfase"/>
</dbReference>
<gene>
    <name evidence="2" type="ORF">DES52_105274</name>
</gene>
<dbReference type="GO" id="GO:0016740">
    <property type="term" value="F:transferase activity"/>
    <property type="evidence" value="ECO:0007669"/>
    <property type="project" value="UniProtKB-KW"/>
</dbReference>
<protein>
    <submittedName>
        <fullName evidence="2">Phosphotransferase family enzyme</fullName>
    </submittedName>
</protein>
<dbReference type="AlphaFoldDB" id="A0A318S794"/>
<keyword evidence="2" id="KW-0808">Transferase</keyword>
<evidence type="ECO:0000313" key="3">
    <source>
        <dbReference type="Proteomes" id="UP000248326"/>
    </source>
</evidence>
<dbReference type="Pfam" id="PF01636">
    <property type="entry name" value="APH"/>
    <property type="match status" value="1"/>
</dbReference>
<dbReference type="EMBL" id="QJSX01000005">
    <property type="protein sequence ID" value="PYE54634.1"/>
    <property type="molecule type" value="Genomic_DNA"/>
</dbReference>
<dbReference type="Gene3D" id="3.90.1200.10">
    <property type="match status" value="1"/>
</dbReference>
<sequence length="309" mass="33649">MNLPDFPDLGAERLDAVLARHGLSGALIVRRANVGIFNAIFEVGQDLILRVPRQHPAFVESAHKESVVVPLARALGVRTPALVAFDDTLELLEVPYGLYERAPGGPLEHLGRAPAETPEAYREVGRDLARFHRAERTASTSDLAIEELPSVDALPDELAERGYVGVQEARWLTSWIAHLRVVGATEKTNAVLRHGDLQATNVLVRPSGEYVVLLDFGACGWGDAADDFAGVPLSAVPFMLDGYREEGAGALGASIEARIVARQLHIALFLARRGPQPDKSWAERPLGMLLDLVRTLATSSDPRWRETLP</sequence>
<dbReference type="SUPFAM" id="SSF56112">
    <property type="entry name" value="Protein kinase-like (PK-like)"/>
    <property type="match status" value="1"/>
</dbReference>
<evidence type="ECO:0000313" key="2">
    <source>
        <dbReference type="EMBL" id="PYE54634.1"/>
    </source>
</evidence>
<dbReference type="PANTHER" id="PTHR21310:SF15">
    <property type="entry name" value="AMINOGLYCOSIDE PHOSPHOTRANSFERASE DOMAIN-CONTAINING PROTEIN"/>
    <property type="match status" value="1"/>
</dbReference>
<dbReference type="PANTHER" id="PTHR21310">
    <property type="entry name" value="AMINOGLYCOSIDE PHOSPHOTRANSFERASE-RELATED-RELATED"/>
    <property type="match status" value="1"/>
</dbReference>
<name>A0A318S794_9DEIO</name>
<dbReference type="Proteomes" id="UP000248326">
    <property type="component" value="Unassembled WGS sequence"/>
</dbReference>
<evidence type="ECO:0000259" key="1">
    <source>
        <dbReference type="Pfam" id="PF01636"/>
    </source>
</evidence>
<proteinExistence type="predicted"/>
<keyword evidence="3" id="KW-1185">Reference proteome</keyword>
<comment type="caution">
    <text evidence="2">The sequence shown here is derived from an EMBL/GenBank/DDBJ whole genome shotgun (WGS) entry which is preliminary data.</text>
</comment>
<dbReference type="InterPro" id="IPR011009">
    <property type="entry name" value="Kinase-like_dom_sf"/>
</dbReference>
<accession>A0A318S794</accession>
<dbReference type="InterPro" id="IPR051678">
    <property type="entry name" value="AGP_Transferase"/>
</dbReference>